<reference evidence="3 4" key="1">
    <citation type="submission" date="2017-08" db="EMBL/GenBank/DDBJ databases">
        <title>Harnessing the power of phylogenomics to disentangle the directionality and signatures of interkingdom host jumping in the parasitic fungal genus Tolypocladium.</title>
        <authorList>
            <person name="Quandt C.A."/>
            <person name="Patterson W."/>
            <person name="Spatafora J.W."/>
        </authorList>
    </citation>
    <scope>NUCLEOTIDE SEQUENCE [LARGE SCALE GENOMIC DNA]</scope>
    <source>
        <strain evidence="3 4">CBS 113982</strain>
    </source>
</reference>
<name>A0A2K3QDD3_9HYPO</name>
<accession>A0A2K3QDD3</accession>
<evidence type="ECO:0000256" key="1">
    <source>
        <dbReference type="SAM" id="MobiDB-lite"/>
    </source>
</evidence>
<dbReference type="STRING" id="45235.A0A2K3QDD3"/>
<organism evidence="3 4">
    <name type="scientific">Tolypocladium capitatum</name>
    <dbReference type="NCBI Taxonomy" id="45235"/>
    <lineage>
        <taxon>Eukaryota</taxon>
        <taxon>Fungi</taxon>
        <taxon>Dikarya</taxon>
        <taxon>Ascomycota</taxon>
        <taxon>Pezizomycotina</taxon>
        <taxon>Sordariomycetes</taxon>
        <taxon>Hypocreomycetidae</taxon>
        <taxon>Hypocreales</taxon>
        <taxon>Ophiocordycipitaceae</taxon>
        <taxon>Tolypocladium</taxon>
    </lineage>
</organism>
<keyword evidence="3" id="KW-0378">Hydrolase</keyword>
<proteinExistence type="predicted"/>
<dbReference type="Pfam" id="PF02889">
    <property type="entry name" value="Sec63"/>
    <property type="match status" value="1"/>
</dbReference>
<gene>
    <name evidence="3" type="ORF">TCAP_04509</name>
</gene>
<comment type="caution">
    <text evidence="3">The sequence shown here is derived from an EMBL/GenBank/DDBJ whole genome shotgun (WGS) entry which is preliminary data.</text>
</comment>
<keyword evidence="3" id="KW-0067">ATP-binding</keyword>
<keyword evidence="4" id="KW-1185">Reference proteome</keyword>
<keyword evidence="3" id="KW-0547">Nucleotide-binding</keyword>
<evidence type="ECO:0000313" key="3">
    <source>
        <dbReference type="EMBL" id="PNY25555.1"/>
    </source>
</evidence>
<dbReference type="SMART" id="SM00973">
    <property type="entry name" value="Sec63"/>
    <property type="match status" value="1"/>
</dbReference>
<dbReference type="OrthoDB" id="5575at2759"/>
<evidence type="ECO:0000259" key="2">
    <source>
        <dbReference type="SMART" id="SM00973"/>
    </source>
</evidence>
<dbReference type="Proteomes" id="UP000236621">
    <property type="component" value="Unassembled WGS sequence"/>
</dbReference>
<sequence length="371" mass="41316">MAAQGNTASRASVQASTANPRPPGMDTSSNAPPIGPDLHEIQLRYRLALPTFRTLCTISNSPDRRLVLHKACQAAEFRSFPIKQADRGFFREINHHTAIPYPISENISEPWHKAFLLVQIDLQQTGWPNKISAKARKDLHQERGRIYILLDRVLRCLVDIFGQRRDGRGVGVALDVLRSIKAGVWEGSEKELLQVEGVGPATMGKLIGAGVKSIKQLSKLEFYHIERLLSRNPPFGHKMLHQLASFPVLTLQFDIVDQYSPIQRSVAIPGTANLGGPSATQTSNKPLWIARVMLGYANEAMPSWNKKAPWATLVMEGEGGRLIWFWRGSVKRLAQGKELVVGLDVRKGEELKVTFACEEIVGTIIRYTCRA</sequence>
<dbReference type="PANTHER" id="PTHR47835:SF3">
    <property type="entry name" value="HELICASE FOR MEIOSIS 1"/>
    <property type="match status" value="1"/>
</dbReference>
<feature type="compositionally biased region" description="Polar residues" evidence="1">
    <location>
        <begin position="1"/>
        <end position="19"/>
    </location>
</feature>
<feature type="region of interest" description="Disordered" evidence="1">
    <location>
        <begin position="1"/>
        <end position="35"/>
    </location>
</feature>
<feature type="domain" description="SEC63" evidence="2">
    <location>
        <begin position="50"/>
        <end position="371"/>
    </location>
</feature>
<dbReference type="SUPFAM" id="SSF158702">
    <property type="entry name" value="Sec63 N-terminal domain-like"/>
    <property type="match status" value="1"/>
</dbReference>
<dbReference type="InterPro" id="IPR004179">
    <property type="entry name" value="Sec63-dom"/>
</dbReference>
<dbReference type="GO" id="GO:0051321">
    <property type="term" value="P:meiotic cell cycle"/>
    <property type="evidence" value="ECO:0007669"/>
    <property type="project" value="UniProtKB-KW"/>
</dbReference>
<dbReference type="InterPro" id="IPR052247">
    <property type="entry name" value="Meiotic_Crossover_Helicase"/>
</dbReference>
<dbReference type="EMBL" id="NRSZ01000720">
    <property type="protein sequence ID" value="PNY25555.1"/>
    <property type="molecule type" value="Genomic_DNA"/>
</dbReference>
<protein>
    <submittedName>
        <fullName evidence="3">ATP-dependent DNA helicase MER3</fullName>
    </submittedName>
</protein>
<dbReference type="PANTHER" id="PTHR47835">
    <property type="entry name" value="HFM1, ATP DEPENDENT DNA HELICASE HOMOLOG"/>
    <property type="match status" value="1"/>
</dbReference>
<dbReference type="GO" id="GO:0016787">
    <property type="term" value="F:hydrolase activity"/>
    <property type="evidence" value="ECO:0007669"/>
    <property type="project" value="UniProtKB-KW"/>
</dbReference>
<keyword evidence="3" id="KW-0347">Helicase</keyword>
<dbReference type="AlphaFoldDB" id="A0A2K3QDD3"/>
<dbReference type="GO" id="GO:0043138">
    <property type="term" value="F:3'-5' DNA helicase activity"/>
    <property type="evidence" value="ECO:0007669"/>
    <property type="project" value="UniProtKB-EC"/>
</dbReference>
<dbReference type="Gene3D" id="1.10.3380.10">
    <property type="entry name" value="Sec63 N-terminal domain-like domain"/>
    <property type="match status" value="1"/>
</dbReference>
<evidence type="ECO:0000313" key="4">
    <source>
        <dbReference type="Proteomes" id="UP000236621"/>
    </source>
</evidence>